<reference evidence="3 4" key="1">
    <citation type="submission" date="2023-08" db="EMBL/GenBank/DDBJ databases">
        <title>Black Yeasts Isolated from many extreme environments.</title>
        <authorList>
            <person name="Coleine C."/>
            <person name="Stajich J.E."/>
            <person name="Selbmann L."/>
        </authorList>
    </citation>
    <scope>NUCLEOTIDE SEQUENCE [LARGE SCALE GENOMIC DNA]</scope>
    <source>
        <strain evidence="3 4">CCFEE 6328</strain>
    </source>
</reference>
<evidence type="ECO:0000313" key="3">
    <source>
        <dbReference type="EMBL" id="KAK5060338.1"/>
    </source>
</evidence>
<protein>
    <recommendedName>
        <fullName evidence="2">Xylanolytic transcriptional activator regulatory domain-containing protein</fullName>
    </recommendedName>
</protein>
<keyword evidence="1" id="KW-0539">Nucleus</keyword>
<dbReference type="Pfam" id="PF04082">
    <property type="entry name" value="Fungal_trans"/>
    <property type="match status" value="1"/>
</dbReference>
<evidence type="ECO:0000256" key="1">
    <source>
        <dbReference type="ARBA" id="ARBA00023242"/>
    </source>
</evidence>
<keyword evidence="4" id="KW-1185">Reference proteome</keyword>
<feature type="domain" description="Xylanolytic transcriptional activator regulatory" evidence="2">
    <location>
        <begin position="8"/>
        <end position="159"/>
    </location>
</feature>
<proteinExistence type="predicted"/>
<sequence>MASTTSARYFSWTHLWMPIISISKWRTQLTGPLARPRADVKILLFAMKLILWTPQDSETGEPRTEDYFILKDLVLQAEAAGMLSLQLLQALILLTIYEYSHAIYPAAYLSIGTCVRYGLALGIDKQRQVEVDATDFGLDEQEERRRVWWATIILDRMVSWSSTSPEPRSDDLLPVHDQHWDEGRIERSRIEPVSASSNTNMGRVYRWKNYPTGDAKFDEDEKDQLDRALRALLNLIYQEGATRLMPICPQTALCFSALVTLHSQPGNATPFMSHADYAAPMRFPTESQTQNRLSALVETLQFLRPIAEESSVSTALFFRKEPWSIEKSSPLLIHWTYLIAVTFLRLKISLDREEAQTSLFNVSSVVPAVELRKQADRGLDAMKMKLSLLGKQWLAAGAYLRILEAREVANML</sequence>
<evidence type="ECO:0000313" key="4">
    <source>
        <dbReference type="Proteomes" id="UP001345691"/>
    </source>
</evidence>
<organism evidence="3 4">
    <name type="scientific">Exophiala sideris</name>
    <dbReference type="NCBI Taxonomy" id="1016849"/>
    <lineage>
        <taxon>Eukaryota</taxon>
        <taxon>Fungi</taxon>
        <taxon>Dikarya</taxon>
        <taxon>Ascomycota</taxon>
        <taxon>Pezizomycotina</taxon>
        <taxon>Eurotiomycetes</taxon>
        <taxon>Chaetothyriomycetidae</taxon>
        <taxon>Chaetothyriales</taxon>
        <taxon>Herpotrichiellaceae</taxon>
        <taxon>Exophiala</taxon>
    </lineage>
</organism>
<dbReference type="PANTHER" id="PTHR46910">
    <property type="entry name" value="TRANSCRIPTION FACTOR PDR1"/>
    <property type="match status" value="1"/>
</dbReference>
<comment type="caution">
    <text evidence="3">The sequence shown here is derived from an EMBL/GenBank/DDBJ whole genome shotgun (WGS) entry which is preliminary data.</text>
</comment>
<name>A0ABR0JAN9_9EURO</name>
<evidence type="ECO:0000259" key="2">
    <source>
        <dbReference type="Pfam" id="PF04082"/>
    </source>
</evidence>
<dbReference type="InterPro" id="IPR007219">
    <property type="entry name" value="XnlR_reg_dom"/>
</dbReference>
<dbReference type="CDD" id="cd12148">
    <property type="entry name" value="fungal_TF_MHR"/>
    <property type="match status" value="1"/>
</dbReference>
<dbReference type="Proteomes" id="UP001345691">
    <property type="component" value="Unassembled WGS sequence"/>
</dbReference>
<dbReference type="PANTHER" id="PTHR46910:SF11">
    <property type="entry name" value="ZN(2)-C6 FUNGAL-TYPE DOMAIN-CONTAINING PROTEIN"/>
    <property type="match status" value="1"/>
</dbReference>
<dbReference type="InterPro" id="IPR050987">
    <property type="entry name" value="AtrR-like"/>
</dbReference>
<gene>
    <name evidence="3" type="ORF">LTR69_005655</name>
</gene>
<dbReference type="EMBL" id="JAVRRF010000011">
    <property type="protein sequence ID" value="KAK5060338.1"/>
    <property type="molecule type" value="Genomic_DNA"/>
</dbReference>
<accession>A0ABR0JAN9</accession>